<dbReference type="Gene3D" id="3.60.15.10">
    <property type="entry name" value="Ribonuclease Z/Hydroxyacylglutathione hydrolase-like"/>
    <property type="match status" value="1"/>
</dbReference>
<dbReference type="PANTHER" id="PTHR42978">
    <property type="entry name" value="QUORUM-QUENCHING LACTONASE YTNP-RELATED-RELATED"/>
    <property type="match status" value="1"/>
</dbReference>
<evidence type="ECO:0000313" key="8">
    <source>
        <dbReference type="Proteomes" id="UP000627984"/>
    </source>
</evidence>
<dbReference type="GO" id="GO:0046872">
    <property type="term" value="F:metal ion binding"/>
    <property type="evidence" value="ECO:0007669"/>
    <property type="project" value="UniProtKB-KW"/>
</dbReference>
<evidence type="ECO:0000256" key="3">
    <source>
        <dbReference type="ARBA" id="ARBA00022801"/>
    </source>
</evidence>
<name>A0AA37BJM4_9ACTN</name>
<dbReference type="CDD" id="cd07742">
    <property type="entry name" value="metallo-hydrolase-like_MBL-fold"/>
    <property type="match status" value="1"/>
</dbReference>
<evidence type="ECO:0000256" key="1">
    <source>
        <dbReference type="ARBA" id="ARBA00007749"/>
    </source>
</evidence>
<evidence type="ECO:0000259" key="6">
    <source>
        <dbReference type="SMART" id="SM00849"/>
    </source>
</evidence>
<evidence type="ECO:0000256" key="2">
    <source>
        <dbReference type="ARBA" id="ARBA00022723"/>
    </source>
</evidence>
<evidence type="ECO:0000256" key="5">
    <source>
        <dbReference type="SAM" id="MobiDB-lite"/>
    </source>
</evidence>
<dbReference type="RefSeq" id="WP_239320516.1">
    <property type="nucleotide sequence ID" value="NZ_BMQD01000015.1"/>
</dbReference>
<organism evidence="7 8">
    <name type="scientific">Planomonospora parontospora</name>
    <dbReference type="NCBI Taxonomy" id="58119"/>
    <lineage>
        <taxon>Bacteria</taxon>
        <taxon>Bacillati</taxon>
        <taxon>Actinomycetota</taxon>
        <taxon>Actinomycetes</taxon>
        <taxon>Streptosporangiales</taxon>
        <taxon>Streptosporangiaceae</taxon>
        <taxon>Planomonospora</taxon>
    </lineage>
</organism>
<reference evidence="7" key="1">
    <citation type="journal article" date="2014" name="Int. J. Syst. Evol. Microbiol.">
        <title>Complete genome sequence of Corynebacterium casei LMG S-19264T (=DSM 44701T), isolated from a smear-ripened cheese.</title>
        <authorList>
            <consortium name="US DOE Joint Genome Institute (JGI-PGF)"/>
            <person name="Walter F."/>
            <person name="Albersmeier A."/>
            <person name="Kalinowski J."/>
            <person name="Ruckert C."/>
        </authorList>
    </citation>
    <scope>NUCLEOTIDE SEQUENCE</scope>
    <source>
        <strain evidence="7">JCM 3093</strain>
    </source>
</reference>
<dbReference type="GO" id="GO:0016787">
    <property type="term" value="F:hydrolase activity"/>
    <property type="evidence" value="ECO:0007669"/>
    <property type="project" value="UniProtKB-KW"/>
</dbReference>
<sequence length="311" mass="33961">MKIHHLNCGSVRTIEATYDGPQPAPAVNHCLLVETDAAGLVLVETGLGLGDVRDPRGMLGAEWVEMAQPALDEEETAVRQIARLGHTPSDVRHIIVTHLDVDHSGGLPDFPGARVHVLAAELEAALAQAPSFRYRPAHWAHGPDWVAYSPVPGEEWFGFTAVQPEGLPPEIKLIPLGGHTAGHTGVAVHGGDRWLLHCGDAYYYHRELEALKEPHPLMDIVQTGSEVHRDLRLGTQARLRELVRDHGGEVEVFSAHDPWELARYSWERGDAAVSRGPCRPLLPAPTRYPSDHPEKTGQAAGRVEVRTPDGS</sequence>
<dbReference type="AlphaFoldDB" id="A0AA37BJM4"/>
<feature type="region of interest" description="Disordered" evidence="5">
    <location>
        <begin position="272"/>
        <end position="311"/>
    </location>
</feature>
<keyword evidence="2" id="KW-0479">Metal-binding</keyword>
<proteinExistence type="inferred from homology"/>
<comment type="caution">
    <text evidence="7">The sequence shown here is derived from an EMBL/GenBank/DDBJ whole genome shotgun (WGS) entry which is preliminary data.</text>
</comment>
<accession>A0AA37BJM4</accession>
<dbReference type="SUPFAM" id="SSF56281">
    <property type="entry name" value="Metallo-hydrolase/oxidoreductase"/>
    <property type="match status" value="1"/>
</dbReference>
<evidence type="ECO:0000256" key="4">
    <source>
        <dbReference type="ARBA" id="ARBA00022833"/>
    </source>
</evidence>
<dbReference type="SMART" id="SM00849">
    <property type="entry name" value="Lactamase_B"/>
    <property type="match status" value="1"/>
</dbReference>
<dbReference type="EMBL" id="BMQD01000015">
    <property type="protein sequence ID" value="GGK81616.1"/>
    <property type="molecule type" value="Genomic_DNA"/>
</dbReference>
<gene>
    <name evidence="7" type="ORF">GCM10010126_46140</name>
</gene>
<dbReference type="Proteomes" id="UP000627984">
    <property type="component" value="Unassembled WGS sequence"/>
</dbReference>
<protein>
    <submittedName>
        <fullName evidence="7">MBL fold metallo-hydrolase</fullName>
    </submittedName>
</protein>
<dbReference type="InterPro" id="IPR036866">
    <property type="entry name" value="RibonucZ/Hydroxyglut_hydro"/>
</dbReference>
<keyword evidence="3" id="KW-0378">Hydrolase</keyword>
<keyword evidence="4" id="KW-0862">Zinc</keyword>
<feature type="domain" description="Metallo-beta-lactamase" evidence="6">
    <location>
        <begin position="27"/>
        <end position="256"/>
    </location>
</feature>
<reference evidence="7" key="2">
    <citation type="submission" date="2022-09" db="EMBL/GenBank/DDBJ databases">
        <authorList>
            <person name="Sun Q."/>
            <person name="Ohkuma M."/>
        </authorList>
    </citation>
    <scope>NUCLEOTIDE SEQUENCE</scope>
    <source>
        <strain evidence="7">JCM 3093</strain>
    </source>
</reference>
<evidence type="ECO:0000313" key="7">
    <source>
        <dbReference type="EMBL" id="GGK81616.1"/>
    </source>
</evidence>
<comment type="similarity">
    <text evidence="1">Belongs to the metallo-beta-lactamase superfamily.</text>
</comment>
<dbReference type="Pfam" id="PF00753">
    <property type="entry name" value="Lactamase_B"/>
    <property type="match status" value="1"/>
</dbReference>
<dbReference type="InterPro" id="IPR051013">
    <property type="entry name" value="MBL_superfamily_lactonases"/>
</dbReference>
<dbReference type="PANTHER" id="PTHR42978:SF3">
    <property type="entry name" value="BLR3078 PROTEIN"/>
    <property type="match status" value="1"/>
</dbReference>
<dbReference type="InterPro" id="IPR001279">
    <property type="entry name" value="Metallo-B-lactamas"/>
</dbReference>